<proteinExistence type="predicted"/>
<gene>
    <name evidence="2" type="ORF">GR170_24750</name>
</gene>
<comment type="caution">
    <text evidence="2">The sequence shown here is derived from an EMBL/GenBank/DDBJ whole genome shotgun (WGS) entry which is preliminary data.</text>
</comment>
<evidence type="ECO:0000313" key="3">
    <source>
        <dbReference type="Proteomes" id="UP000477911"/>
    </source>
</evidence>
<evidence type="ECO:0000256" key="1">
    <source>
        <dbReference type="SAM" id="MobiDB-lite"/>
    </source>
</evidence>
<dbReference type="RefSeq" id="WP_160897156.1">
    <property type="nucleotide sequence ID" value="NZ_WUMU01000043.1"/>
</dbReference>
<name>A0A6L7GCT5_9RHOB</name>
<protein>
    <submittedName>
        <fullName evidence="2">Uncharacterized protein</fullName>
    </submittedName>
</protein>
<dbReference type="AlphaFoldDB" id="A0A6L7GCT5"/>
<reference evidence="2 3" key="1">
    <citation type="submission" date="2019-12" db="EMBL/GenBank/DDBJ databases">
        <authorList>
            <person name="Li M."/>
        </authorList>
    </citation>
    <scope>NUCLEOTIDE SEQUENCE [LARGE SCALE GENOMIC DNA]</scope>
    <source>
        <strain evidence="2 3">GBMRC 2024</strain>
    </source>
</reference>
<feature type="region of interest" description="Disordered" evidence="1">
    <location>
        <begin position="467"/>
        <end position="499"/>
    </location>
</feature>
<keyword evidence="3" id="KW-1185">Reference proteome</keyword>
<evidence type="ECO:0000313" key="2">
    <source>
        <dbReference type="EMBL" id="MXN21040.1"/>
    </source>
</evidence>
<organism evidence="2 3">
    <name type="scientific">Pseudooceanicola albus</name>
    <dbReference type="NCBI Taxonomy" id="2692189"/>
    <lineage>
        <taxon>Bacteria</taxon>
        <taxon>Pseudomonadati</taxon>
        <taxon>Pseudomonadota</taxon>
        <taxon>Alphaproteobacteria</taxon>
        <taxon>Rhodobacterales</taxon>
        <taxon>Paracoccaceae</taxon>
        <taxon>Pseudooceanicola</taxon>
    </lineage>
</organism>
<dbReference type="EMBL" id="WUMU01000043">
    <property type="protein sequence ID" value="MXN21040.1"/>
    <property type="molecule type" value="Genomic_DNA"/>
</dbReference>
<feature type="compositionally biased region" description="Basic and acidic residues" evidence="1">
    <location>
        <begin position="467"/>
        <end position="476"/>
    </location>
</feature>
<dbReference type="Proteomes" id="UP000477911">
    <property type="component" value="Unassembled WGS sequence"/>
</dbReference>
<accession>A0A6L7GCT5</accession>
<sequence length="607" mass="67453">MSESLLSLFLPPEGFFGDFGMICGFTSSSDVLKAIKSNFSAEMSRPALVTFIHPAKGPVSGIPGLVQAFPKTLPLPYRLLHAKVALLGFRDREGSYRIRLIVTTGNWTRDPLTTSIDLFWSITLDPKDPGAEDAADIRAAWGFFDTLKADFDCSLIEREYDGRHPNDQLSHWIEELPDTEEPRFIHSRKRALLPQIVDQMKPRKRKATLIIGSGFFEGGDGRKSTVPERFHKGLENKNKVASTLERVLVLNPTSCQGMATAAKRLQEDGWSLCVPRSALHPALSLCKLHAKFALLATGTRWREKFSGSLYMGSGNMTPAGIENKAGKAGNLEAGVVLQLGSELSYGPGRKMHIRNALPLGGDEIEVDAFLGAGERFEEPEPPETLPEVPYLIWEREELSAPEEREIRVIGPDGAEVLTPCGWPAPAPVHVRLVTGGYEVPVIADGVLVVPQPQDISVEDMLAELRHFPEPEERDPYDVDDDEGDQKKRTTEGRTTAASPSRYPLRRMMSLLVPLAENQKTIHELDWPRWCRELQSRLIALKSREEAMIKFFREAGADPLPILLHRGLCPSGIDPDLLAAALAKVAEEWGLLPDTPSLWDRDEPHHER</sequence>